<keyword evidence="1" id="KW-0732">Signal</keyword>
<sequence length="163" mass="18141">MYSATLSALLFSTLALGSPFAAVSPRQVAPSNFSFTVTDFTAFQADPLVEGAQSNLSFHVADTRPGLEKEADCVIPNTYFWLYAITALYEYCPSQGPERPQGFSFMFQEGLVAVRRAWTQDGKSYSGVAFVNPYWTEGVNQTTTPTGKWLYRKEPWMFKVGAM</sequence>
<gene>
    <name evidence="2" type="ORF">CC78DRAFT_571302</name>
</gene>
<dbReference type="Proteomes" id="UP000800093">
    <property type="component" value="Unassembled WGS sequence"/>
</dbReference>
<organism evidence="2 3">
    <name type="scientific">Lojkania enalia</name>
    <dbReference type="NCBI Taxonomy" id="147567"/>
    <lineage>
        <taxon>Eukaryota</taxon>
        <taxon>Fungi</taxon>
        <taxon>Dikarya</taxon>
        <taxon>Ascomycota</taxon>
        <taxon>Pezizomycotina</taxon>
        <taxon>Dothideomycetes</taxon>
        <taxon>Pleosporomycetidae</taxon>
        <taxon>Pleosporales</taxon>
        <taxon>Pleosporales incertae sedis</taxon>
        <taxon>Lojkania</taxon>
    </lineage>
</organism>
<accession>A0A9P4MZI0</accession>
<feature type="chain" id="PRO_5040431812" description="AA1-like domain-containing protein" evidence="1">
    <location>
        <begin position="18"/>
        <end position="163"/>
    </location>
</feature>
<proteinExistence type="predicted"/>
<feature type="signal peptide" evidence="1">
    <location>
        <begin position="1"/>
        <end position="17"/>
    </location>
</feature>
<dbReference type="AlphaFoldDB" id="A0A9P4MZI0"/>
<dbReference type="EMBL" id="ML986684">
    <property type="protein sequence ID" value="KAF2260307.1"/>
    <property type="molecule type" value="Genomic_DNA"/>
</dbReference>
<evidence type="ECO:0008006" key="4">
    <source>
        <dbReference type="Google" id="ProtNLM"/>
    </source>
</evidence>
<keyword evidence="3" id="KW-1185">Reference proteome</keyword>
<protein>
    <recommendedName>
        <fullName evidence="4">AA1-like domain-containing protein</fullName>
    </recommendedName>
</protein>
<evidence type="ECO:0000313" key="3">
    <source>
        <dbReference type="Proteomes" id="UP000800093"/>
    </source>
</evidence>
<evidence type="ECO:0000256" key="1">
    <source>
        <dbReference type="SAM" id="SignalP"/>
    </source>
</evidence>
<comment type="caution">
    <text evidence="2">The sequence shown here is derived from an EMBL/GenBank/DDBJ whole genome shotgun (WGS) entry which is preliminary data.</text>
</comment>
<dbReference type="OrthoDB" id="3782277at2759"/>
<reference evidence="3" key="1">
    <citation type="journal article" date="2020" name="Stud. Mycol.">
        <title>101 Dothideomycetes genomes: A test case for predicting lifestyles and emergence of pathogens.</title>
        <authorList>
            <person name="Haridas S."/>
            <person name="Albert R."/>
            <person name="Binder M."/>
            <person name="Bloem J."/>
            <person name="LaButti K."/>
            <person name="Salamov A."/>
            <person name="Andreopoulos B."/>
            <person name="Baker S."/>
            <person name="Barry K."/>
            <person name="Bills G."/>
            <person name="Bluhm B."/>
            <person name="Cannon C."/>
            <person name="Castanera R."/>
            <person name="Culley D."/>
            <person name="Daum C."/>
            <person name="Ezra D."/>
            <person name="Gonzalez J."/>
            <person name="Henrissat B."/>
            <person name="Kuo A."/>
            <person name="Liang C."/>
            <person name="Lipzen A."/>
            <person name="Lutzoni F."/>
            <person name="Magnuson J."/>
            <person name="Mondo S."/>
            <person name="Nolan M."/>
            <person name="Ohm R."/>
            <person name="Pangilinan J."/>
            <person name="Park H.-J."/>
            <person name="Ramirez L."/>
            <person name="Alfaro M."/>
            <person name="Sun H."/>
            <person name="Tritt A."/>
            <person name="Yoshinaga Y."/>
            <person name="Zwiers L.-H."/>
            <person name="Turgeon B."/>
            <person name="Goodwin S."/>
            <person name="Spatafora J."/>
            <person name="Crous P."/>
            <person name="Grigoriev I."/>
        </authorList>
    </citation>
    <scope>NUCLEOTIDE SEQUENCE [LARGE SCALE GENOMIC DNA]</scope>
    <source>
        <strain evidence="3">CBS 304.66</strain>
    </source>
</reference>
<name>A0A9P4MZI0_9PLEO</name>
<evidence type="ECO:0000313" key="2">
    <source>
        <dbReference type="EMBL" id="KAF2260307.1"/>
    </source>
</evidence>